<sequence length="63" mass="7579">MEISFFIDGIMKTPLWSRWKSLNIHKYDRTINPYKHNNDTTSWRSIELLQDLKQNTLLVGRIT</sequence>
<dbReference type="AlphaFoldDB" id="A0A371E686"/>
<keyword evidence="2" id="KW-1185">Reference proteome</keyword>
<evidence type="ECO:0000313" key="2">
    <source>
        <dbReference type="Proteomes" id="UP000257109"/>
    </source>
</evidence>
<comment type="caution">
    <text evidence="1">The sequence shown here is derived from an EMBL/GenBank/DDBJ whole genome shotgun (WGS) entry which is preliminary data.</text>
</comment>
<name>A0A371E686_MUCPR</name>
<organism evidence="1 2">
    <name type="scientific">Mucuna pruriens</name>
    <name type="common">Velvet bean</name>
    <name type="synonym">Dolichos pruriens</name>
    <dbReference type="NCBI Taxonomy" id="157652"/>
    <lineage>
        <taxon>Eukaryota</taxon>
        <taxon>Viridiplantae</taxon>
        <taxon>Streptophyta</taxon>
        <taxon>Embryophyta</taxon>
        <taxon>Tracheophyta</taxon>
        <taxon>Spermatophyta</taxon>
        <taxon>Magnoliopsida</taxon>
        <taxon>eudicotyledons</taxon>
        <taxon>Gunneridae</taxon>
        <taxon>Pentapetalae</taxon>
        <taxon>rosids</taxon>
        <taxon>fabids</taxon>
        <taxon>Fabales</taxon>
        <taxon>Fabaceae</taxon>
        <taxon>Papilionoideae</taxon>
        <taxon>50 kb inversion clade</taxon>
        <taxon>NPAAA clade</taxon>
        <taxon>indigoferoid/millettioid clade</taxon>
        <taxon>Phaseoleae</taxon>
        <taxon>Mucuna</taxon>
    </lineage>
</organism>
<protein>
    <submittedName>
        <fullName evidence="1">Uncharacterized protein</fullName>
    </submittedName>
</protein>
<gene>
    <name evidence="1" type="ORF">CR513_60216</name>
</gene>
<dbReference type="Proteomes" id="UP000257109">
    <property type="component" value="Unassembled WGS sequence"/>
</dbReference>
<dbReference type="EMBL" id="QJKJ01016076">
    <property type="protein sequence ID" value="RDX61546.1"/>
    <property type="molecule type" value="Genomic_DNA"/>
</dbReference>
<evidence type="ECO:0000313" key="1">
    <source>
        <dbReference type="EMBL" id="RDX61546.1"/>
    </source>
</evidence>
<feature type="non-terminal residue" evidence="1">
    <location>
        <position position="1"/>
    </location>
</feature>
<proteinExistence type="predicted"/>
<accession>A0A371E686</accession>
<reference evidence="1" key="1">
    <citation type="submission" date="2018-05" db="EMBL/GenBank/DDBJ databases">
        <title>Draft genome of Mucuna pruriens seed.</title>
        <authorList>
            <person name="Nnadi N.E."/>
            <person name="Vos R."/>
            <person name="Hasami M.H."/>
            <person name="Devisetty U.K."/>
            <person name="Aguiy J.C."/>
        </authorList>
    </citation>
    <scope>NUCLEOTIDE SEQUENCE [LARGE SCALE GENOMIC DNA]</scope>
    <source>
        <strain evidence="1">JCA_2017</strain>
    </source>
</reference>